<evidence type="ECO:0000313" key="1">
    <source>
        <dbReference type="Proteomes" id="UP000887565"/>
    </source>
</evidence>
<dbReference type="WBParaSite" id="nRc.2.0.1.t06898-RA">
    <property type="protein sequence ID" value="nRc.2.0.1.t06898-RA"/>
    <property type="gene ID" value="nRc.2.0.1.g06898"/>
</dbReference>
<proteinExistence type="predicted"/>
<organism evidence="1 2">
    <name type="scientific">Romanomermis culicivorax</name>
    <name type="common">Nematode worm</name>
    <dbReference type="NCBI Taxonomy" id="13658"/>
    <lineage>
        <taxon>Eukaryota</taxon>
        <taxon>Metazoa</taxon>
        <taxon>Ecdysozoa</taxon>
        <taxon>Nematoda</taxon>
        <taxon>Enoplea</taxon>
        <taxon>Dorylaimia</taxon>
        <taxon>Mermithida</taxon>
        <taxon>Mermithoidea</taxon>
        <taxon>Mermithidae</taxon>
        <taxon>Romanomermis</taxon>
    </lineage>
</organism>
<dbReference type="Proteomes" id="UP000887565">
    <property type="component" value="Unplaced"/>
</dbReference>
<accession>A0A915HZA7</accession>
<reference evidence="2" key="1">
    <citation type="submission" date="2022-11" db="UniProtKB">
        <authorList>
            <consortium name="WormBaseParasite"/>
        </authorList>
    </citation>
    <scope>IDENTIFICATION</scope>
</reference>
<sequence length="96" mass="11076">MPHPQNVTPSVLRAYHCQGFYLLLPRDSKPLKDDGYSEDSGRDKIQDVQVPDWDGQEANKRMSWKPGDGLAYYLEEAEETLQIGDYKLLLKDEAYK</sequence>
<keyword evidence="1" id="KW-1185">Reference proteome</keyword>
<protein>
    <submittedName>
        <fullName evidence="2">Uncharacterized protein</fullName>
    </submittedName>
</protein>
<name>A0A915HZA7_ROMCU</name>
<evidence type="ECO:0000313" key="2">
    <source>
        <dbReference type="WBParaSite" id="nRc.2.0.1.t06898-RA"/>
    </source>
</evidence>
<dbReference type="AlphaFoldDB" id="A0A915HZA7"/>